<dbReference type="Proteomes" id="UP001057134">
    <property type="component" value="Chromosome"/>
</dbReference>
<dbReference type="EMBL" id="CP027059">
    <property type="protein sequence ID" value="UQZ80989.1"/>
    <property type="molecule type" value="Genomic_DNA"/>
</dbReference>
<organism evidence="1 2">
    <name type="scientific">Paenibacillus konkukensis</name>
    <dbReference type="NCBI Taxonomy" id="2020716"/>
    <lineage>
        <taxon>Bacteria</taxon>
        <taxon>Bacillati</taxon>
        <taxon>Bacillota</taxon>
        <taxon>Bacilli</taxon>
        <taxon>Bacillales</taxon>
        <taxon>Paenibacillaceae</taxon>
        <taxon>Paenibacillus</taxon>
    </lineage>
</organism>
<proteinExistence type="predicted"/>
<gene>
    <name evidence="1" type="ORF">SK3146_00145</name>
</gene>
<reference evidence="1" key="2">
    <citation type="journal article" date="2021" name="J Anim Sci Technol">
        <title>Complete genome sequence of Paenibacillus konkukensis sp. nov. SK3146 as a potential probiotic strain.</title>
        <authorList>
            <person name="Jung H.I."/>
            <person name="Park S."/>
            <person name="Niu K.M."/>
            <person name="Lee S.W."/>
            <person name="Kothari D."/>
            <person name="Yi K.J."/>
            <person name="Kim S.K."/>
        </authorList>
    </citation>
    <scope>NUCLEOTIDE SEQUENCE</scope>
    <source>
        <strain evidence="1">SK3146</strain>
    </source>
</reference>
<evidence type="ECO:0000313" key="1">
    <source>
        <dbReference type="EMBL" id="UQZ80989.1"/>
    </source>
</evidence>
<evidence type="ECO:0000313" key="2">
    <source>
        <dbReference type="Proteomes" id="UP001057134"/>
    </source>
</evidence>
<keyword evidence="2" id="KW-1185">Reference proteome</keyword>
<protein>
    <submittedName>
        <fullName evidence="1">Uncharacterized protein</fullName>
    </submittedName>
</protein>
<name>A0ABY4RHA0_9BACL</name>
<accession>A0ABY4RHA0</accession>
<dbReference type="RefSeq" id="WP_249863256.1">
    <property type="nucleotide sequence ID" value="NZ_CP027059.1"/>
</dbReference>
<reference evidence="1" key="1">
    <citation type="submission" date="2018-02" db="EMBL/GenBank/DDBJ databases">
        <authorList>
            <person name="Kim S.-K."/>
            <person name="Jung H.-I."/>
            <person name="Lee S.-W."/>
        </authorList>
    </citation>
    <scope>NUCLEOTIDE SEQUENCE</scope>
    <source>
        <strain evidence="1">SK3146</strain>
    </source>
</reference>
<sequence length="96" mass="10794">MKWEDKLSQWMGSQIEVHIEDQAGLDPVAPPKKITLEKIKMTDNNEYMQIYMNEHQFLAIPILGEDSTSLVTTDDGAVLCSSDAAAQLVYKVYFGV</sequence>